<evidence type="ECO:0000313" key="3">
    <source>
        <dbReference type="Proteomes" id="UP000324222"/>
    </source>
</evidence>
<dbReference type="Proteomes" id="UP000324222">
    <property type="component" value="Unassembled WGS sequence"/>
</dbReference>
<feature type="region of interest" description="Disordered" evidence="1">
    <location>
        <begin position="1"/>
        <end position="56"/>
    </location>
</feature>
<evidence type="ECO:0000256" key="1">
    <source>
        <dbReference type="SAM" id="MobiDB-lite"/>
    </source>
</evidence>
<sequence length="123" mass="14168">MDALIERQPSNAPGQLTRHPDRQTVNQTAHADREKQIERRTSRNTRSSFPSHPAQSDALSCLLQQKLQRSEEEDIAGNYFKPKKRANELLVRFQDDSAVGKYILGVWQLTLIQKHFALSPRLF</sequence>
<keyword evidence="3" id="KW-1185">Reference proteome</keyword>
<protein>
    <submittedName>
        <fullName evidence="2">Uncharacterized protein</fullName>
    </submittedName>
</protein>
<dbReference type="AlphaFoldDB" id="A0A5B7KC96"/>
<evidence type="ECO:0000313" key="2">
    <source>
        <dbReference type="EMBL" id="MPD06293.1"/>
    </source>
</evidence>
<name>A0A5B7KC96_PORTR</name>
<proteinExistence type="predicted"/>
<reference evidence="2 3" key="1">
    <citation type="submission" date="2019-05" db="EMBL/GenBank/DDBJ databases">
        <title>Another draft genome of Portunus trituberculatus and its Hox gene families provides insights of decapod evolution.</title>
        <authorList>
            <person name="Jeong J.-H."/>
            <person name="Song I."/>
            <person name="Kim S."/>
            <person name="Choi T."/>
            <person name="Kim D."/>
            <person name="Ryu S."/>
            <person name="Kim W."/>
        </authorList>
    </citation>
    <scope>NUCLEOTIDE SEQUENCE [LARGE SCALE GENOMIC DNA]</scope>
    <source>
        <tissue evidence="2">Muscle</tissue>
    </source>
</reference>
<dbReference type="EMBL" id="VSRR010150399">
    <property type="protein sequence ID" value="MPD06293.1"/>
    <property type="molecule type" value="Genomic_DNA"/>
</dbReference>
<organism evidence="2 3">
    <name type="scientific">Portunus trituberculatus</name>
    <name type="common">Swimming crab</name>
    <name type="synonym">Neptunus trituberculatus</name>
    <dbReference type="NCBI Taxonomy" id="210409"/>
    <lineage>
        <taxon>Eukaryota</taxon>
        <taxon>Metazoa</taxon>
        <taxon>Ecdysozoa</taxon>
        <taxon>Arthropoda</taxon>
        <taxon>Crustacea</taxon>
        <taxon>Multicrustacea</taxon>
        <taxon>Malacostraca</taxon>
        <taxon>Eumalacostraca</taxon>
        <taxon>Eucarida</taxon>
        <taxon>Decapoda</taxon>
        <taxon>Pleocyemata</taxon>
        <taxon>Brachyura</taxon>
        <taxon>Eubrachyura</taxon>
        <taxon>Portunoidea</taxon>
        <taxon>Portunidae</taxon>
        <taxon>Portuninae</taxon>
        <taxon>Portunus</taxon>
    </lineage>
</organism>
<dbReference type="OrthoDB" id="3176171at2759"/>
<accession>A0A5B7KC96</accession>
<feature type="compositionally biased region" description="Basic and acidic residues" evidence="1">
    <location>
        <begin position="30"/>
        <end position="41"/>
    </location>
</feature>
<comment type="caution">
    <text evidence="2">The sequence shown here is derived from an EMBL/GenBank/DDBJ whole genome shotgun (WGS) entry which is preliminary data.</text>
</comment>
<gene>
    <name evidence="2" type="ORF">E2C01_102098</name>
</gene>
<feature type="compositionally biased region" description="Polar residues" evidence="1">
    <location>
        <begin position="44"/>
        <end position="56"/>
    </location>
</feature>